<dbReference type="Gene3D" id="2.60.120.460">
    <property type="entry name" value="YjbQ-like"/>
    <property type="match status" value="1"/>
</dbReference>
<dbReference type="PIRSF" id="PIRSF004681">
    <property type="entry name" value="UCP004681"/>
    <property type="match status" value="1"/>
</dbReference>
<comment type="caution">
    <text evidence="2">The sequence shown here is derived from an EMBL/GenBank/DDBJ whole genome shotgun (WGS) entry which is preliminary data.</text>
</comment>
<dbReference type="InterPro" id="IPR035917">
    <property type="entry name" value="YjbQ-like_sf"/>
</dbReference>
<dbReference type="SUPFAM" id="SSF111038">
    <property type="entry name" value="YjbQ-like"/>
    <property type="match status" value="1"/>
</dbReference>
<evidence type="ECO:0000256" key="1">
    <source>
        <dbReference type="ARBA" id="ARBA00005534"/>
    </source>
</evidence>
<dbReference type="AlphaFoldDB" id="A0A7J3ZKK5"/>
<dbReference type="EMBL" id="DRZC01000057">
    <property type="protein sequence ID" value="HHQ80627.1"/>
    <property type="molecule type" value="Genomic_DNA"/>
</dbReference>
<protein>
    <submittedName>
        <fullName evidence="2">YjbQ family protein</fullName>
    </submittedName>
</protein>
<dbReference type="NCBIfam" id="TIGR00149">
    <property type="entry name" value="TIGR00149_YjbQ"/>
    <property type="match status" value="1"/>
</dbReference>
<comment type="similarity">
    <text evidence="1">Belongs to the UPF0047 family.</text>
</comment>
<dbReference type="InterPro" id="IPR001602">
    <property type="entry name" value="UPF0047_YjbQ-like"/>
</dbReference>
<dbReference type="PANTHER" id="PTHR30615:SF8">
    <property type="entry name" value="UPF0047 PROTEIN C4A8.02C"/>
    <property type="match status" value="1"/>
</dbReference>
<dbReference type="Pfam" id="PF01894">
    <property type="entry name" value="YjbQ"/>
    <property type="match status" value="1"/>
</dbReference>
<evidence type="ECO:0000313" key="2">
    <source>
        <dbReference type="EMBL" id="HHQ80627.1"/>
    </source>
</evidence>
<organism evidence="2">
    <name type="scientific">Fervidicoccus fontis</name>
    <dbReference type="NCBI Taxonomy" id="683846"/>
    <lineage>
        <taxon>Archaea</taxon>
        <taxon>Thermoproteota</taxon>
        <taxon>Thermoprotei</taxon>
        <taxon>Fervidicoccales</taxon>
        <taxon>Fervidicoccaceae</taxon>
        <taxon>Fervidicoccus</taxon>
    </lineage>
</organism>
<reference evidence="2" key="1">
    <citation type="journal article" date="2020" name="mSystems">
        <title>Genome- and Community-Level Interaction Insights into Carbon Utilization and Element Cycling Functions of Hydrothermarchaeota in Hydrothermal Sediment.</title>
        <authorList>
            <person name="Zhou Z."/>
            <person name="Liu Y."/>
            <person name="Xu W."/>
            <person name="Pan J."/>
            <person name="Luo Z.H."/>
            <person name="Li M."/>
        </authorList>
    </citation>
    <scope>NUCLEOTIDE SEQUENCE [LARGE SCALE GENOMIC DNA]</scope>
    <source>
        <strain evidence="2">SpSt-1116</strain>
    </source>
</reference>
<dbReference type="PANTHER" id="PTHR30615">
    <property type="entry name" value="UNCHARACTERIZED PROTEIN YJBQ-RELATED"/>
    <property type="match status" value="1"/>
</dbReference>
<gene>
    <name evidence="2" type="ORF">ENM78_04155</name>
</gene>
<accession>A0A7J3ZKK5</accession>
<proteinExistence type="inferred from homology"/>
<name>A0A7J3ZKK5_9CREN</name>
<sequence length="136" mass="15121">MAFYFKEFTVRTSGRVEVINVTHLVEEAVLESRVKNGICLVHAPHATAAIVLNEDEPGLKKDILHWIEKHIPFNGTWEHNRVDDNAAAHIASAVIGSARAVPIVNGRIARGTWQEFLLVELDGPRSRRVLVVVLGE</sequence>